<dbReference type="Pfam" id="PF12873">
    <property type="entry name" value="DUF3825"/>
    <property type="match status" value="1"/>
</dbReference>
<dbReference type="Pfam" id="PF12872">
    <property type="entry name" value="OST-HTH"/>
    <property type="match status" value="2"/>
</dbReference>
<dbReference type="PROSITE" id="PS51644">
    <property type="entry name" value="HTH_OST"/>
    <property type="match status" value="2"/>
</dbReference>
<comment type="caution">
    <text evidence="3">The sequence shown here is derived from an EMBL/GenBank/DDBJ whole genome shotgun (WGS) entry which is preliminary data.</text>
</comment>
<feature type="compositionally biased region" description="Low complexity" evidence="1">
    <location>
        <begin position="38"/>
        <end position="49"/>
    </location>
</feature>
<protein>
    <recommendedName>
        <fullName evidence="2">HTH OST-type domain-containing protein</fullName>
    </recommendedName>
</protein>
<name>A0A0N8KMG0_9CYAN</name>
<feature type="region of interest" description="Disordered" evidence="1">
    <location>
        <begin position="561"/>
        <end position="588"/>
    </location>
</feature>
<feature type="domain" description="HTH OST-type" evidence="2">
    <location>
        <begin position="63"/>
        <end position="145"/>
    </location>
</feature>
<gene>
    <name evidence="3" type="ORF">HLUCCA11_18020</name>
</gene>
<dbReference type="CDD" id="cd10146">
    <property type="entry name" value="LabA_like_C"/>
    <property type="match status" value="1"/>
</dbReference>
<proteinExistence type="predicted"/>
<organism evidence="3 4">
    <name type="scientific">Phormidesmis priestleyi Ana</name>
    <dbReference type="NCBI Taxonomy" id="1666911"/>
    <lineage>
        <taxon>Bacteria</taxon>
        <taxon>Bacillati</taxon>
        <taxon>Cyanobacteriota</taxon>
        <taxon>Cyanophyceae</taxon>
        <taxon>Leptolyngbyales</taxon>
        <taxon>Leptolyngbyaceae</taxon>
        <taxon>Phormidesmis</taxon>
    </lineage>
</organism>
<dbReference type="STRING" id="1666911.HLUCCA11_18020"/>
<sequence length="604" mass="68341">MRSLFHALSNLFRRLLRLPGRSSDLSERDRLAARSRNPPHFQPDLQPDLQPDHDYGQAFDDRVSAPLRRLVYQATYELPQKKRTHAAQVGALFRQKDRSFSYEKYNFTKLIDLLEAVPDLVQMERIEPDPSKPGAAPVYYVRPATDTRKLLTTTLASYNSADGWVHLDSLYEALTRQNPSFSTQRYGFSDFKAFIQSRSDLVEFKADSPSYVRLNPSRERRLIARPKRIVPRKPAAGNGSNPSSNPTLSRPADLKIESLSKAAGISMEMLNQKVSELAAIALPENWYFGPQPPADFAYPILKSYLRYTFIRLQHEGKVLSSDNNQYKSFNTGLLDTLLRPIYALLTRPASDLPNRQWNLVFCIAGAGFAGKKLVAQFPRLPAAANYFEQADQAFYYLAAGAPQVDWQHVVKDNMARLPLVFLEQYAPAGFTPQSTQGLTTPEFFDYKRAFVAALEADPAGYRTIVNKLEEALDRTLKRTQINYKTAVPTYYPKLNSIDLLLPLCLVNESTVDLALVVRREPSGKYIGHTILTMRQAYNNARLICKLDEHWLTRSMALSQAFDEDEEEDEDAAEDAAEDTGEDNAYDSEIVKTGLSSIETLRIDV</sequence>
<dbReference type="Proteomes" id="UP000050465">
    <property type="component" value="Unassembled WGS sequence"/>
</dbReference>
<evidence type="ECO:0000313" key="4">
    <source>
        <dbReference type="Proteomes" id="UP000050465"/>
    </source>
</evidence>
<dbReference type="InterPro" id="IPR025605">
    <property type="entry name" value="OST-HTH/LOTUS_dom"/>
</dbReference>
<accession>A0A0N8KMG0</accession>
<feature type="region of interest" description="Disordered" evidence="1">
    <location>
        <begin position="27"/>
        <end position="57"/>
    </location>
</feature>
<evidence type="ECO:0000259" key="2">
    <source>
        <dbReference type="PROSITE" id="PS51644"/>
    </source>
</evidence>
<dbReference type="InterPro" id="IPR024437">
    <property type="entry name" value="DUF3825"/>
</dbReference>
<dbReference type="InterPro" id="IPR041966">
    <property type="entry name" value="LOTUS-like"/>
</dbReference>
<dbReference type="PATRIC" id="fig|1666911.3.peg.2095"/>
<feature type="region of interest" description="Disordered" evidence="1">
    <location>
        <begin position="226"/>
        <end position="251"/>
    </location>
</feature>
<evidence type="ECO:0000313" key="3">
    <source>
        <dbReference type="EMBL" id="KPQ33634.1"/>
    </source>
</evidence>
<dbReference type="Gene3D" id="3.30.420.610">
    <property type="entry name" value="LOTUS domain-like"/>
    <property type="match status" value="2"/>
</dbReference>
<dbReference type="EMBL" id="LJZR01000029">
    <property type="protein sequence ID" value="KPQ33634.1"/>
    <property type="molecule type" value="Genomic_DNA"/>
</dbReference>
<feature type="compositionally biased region" description="Acidic residues" evidence="1">
    <location>
        <begin position="561"/>
        <end position="585"/>
    </location>
</feature>
<feature type="domain" description="HTH OST-type" evidence="2">
    <location>
        <begin position="146"/>
        <end position="218"/>
    </location>
</feature>
<dbReference type="AlphaFoldDB" id="A0A0N8KMG0"/>
<reference evidence="3 4" key="1">
    <citation type="submission" date="2015-09" db="EMBL/GenBank/DDBJ databases">
        <title>Identification and resolution of microdiversity through metagenomic sequencing of parallel consortia.</title>
        <authorList>
            <person name="Nelson W.C."/>
            <person name="Romine M.F."/>
            <person name="Lindemann S.R."/>
        </authorList>
    </citation>
    <scope>NUCLEOTIDE SEQUENCE [LARGE SCALE GENOMIC DNA]</scope>
    <source>
        <strain evidence="3">Ana</strain>
    </source>
</reference>
<evidence type="ECO:0000256" key="1">
    <source>
        <dbReference type="SAM" id="MobiDB-lite"/>
    </source>
</evidence>
<feature type="compositionally biased region" description="Polar residues" evidence="1">
    <location>
        <begin position="238"/>
        <end position="248"/>
    </location>
</feature>